<comment type="caution">
    <text evidence="5">The sequence shown here is derived from an EMBL/GenBank/DDBJ whole genome shotgun (WGS) entry which is preliminary data.</text>
</comment>
<evidence type="ECO:0000256" key="2">
    <source>
        <dbReference type="ARBA" id="ARBA00022801"/>
    </source>
</evidence>
<keyword evidence="2" id="KW-0378">Hydrolase</keyword>
<evidence type="ECO:0000313" key="5">
    <source>
        <dbReference type="EMBL" id="CAE8723678.1"/>
    </source>
</evidence>
<dbReference type="InterPro" id="IPR004843">
    <property type="entry name" value="Calcineurin-like_PHP"/>
</dbReference>
<dbReference type="InterPro" id="IPR051558">
    <property type="entry name" value="Metallophosphoesterase_PAP"/>
</dbReference>
<dbReference type="Gene3D" id="3.60.21.10">
    <property type="match status" value="1"/>
</dbReference>
<dbReference type="PANTHER" id="PTHR10161:SF14">
    <property type="entry name" value="TARTRATE-RESISTANT ACID PHOSPHATASE TYPE 5"/>
    <property type="match status" value="1"/>
</dbReference>
<feature type="region of interest" description="Disordered" evidence="3">
    <location>
        <begin position="472"/>
        <end position="502"/>
    </location>
</feature>
<dbReference type="EMBL" id="CAJNNW010034721">
    <property type="protein sequence ID" value="CAE8723678.1"/>
    <property type="molecule type" value="Genomic_DNA"/>
</dbReference>
<accession>A0A813LBU1</accession>
<dbReference type="GO" id="GO:0016787">
    <property type="term" value="F:hydrolase activity"/>
    <property type="evidence" value="ECO:0007669"/>
    <property type="project" value="UniProtKB-KW"/>
</dbReference>
<reference evidence="5" key="1">
    <citation type="submission" date="2021-02" db="EMBL/GenBank/DDBJ databases">
        <authorList>
            <person name="Dougan E. K."/>
            <person name="Rhodes N."/>
            <person name="Thang M."/>
            <person name="Chan C."/>
        </authorList>
    </citation>
    <scope>NUCLEOTIDE SEQUENCE</scope>
</reference>
<dbReference type="AlphaFoldDB" id="A0A813LBU1"/>
<feature type="region of interest" description="Disordered" evidence="3">
    <location>
        <begin position="362"/>
        <end position="425"/>
    </location>
</feature>
<dbReference type="Pfam" id="PF00149">
    <property type="entry name" value="Metallophos"/>
    <property type="match status" value="1"/>
</dbReference>
<proteinExistence type="predicted"/>
<feature type="domain" description="Calcineurin-like phosphoesterase" evidence="4">
    <location>
        <begin position="68"/>
        <end position="290"/>
    </location>
</feature>
<evidence type="ECO:0000313" key="6">
    <source>
        <dbReference type="Proteomes" id="UP000626109"/>
    </source>
</evidence>
<gene>
    <name evidence="5" type="ORF">PGLA2088_LOCUS43293</name>
</gene>
<feature type="compositionally biased region" description="Low complexity" evidence="3">
    <location>
        <begin position="372"/>
        <end position="425"/>
    </location>
</feature>
<dbReference type="InterPro" id="IPR029052">
    <property type="entry name" value="Metallo-depent_PP-like"/>
</dbReference>
<name>A0A813LBU1_POLGL</name>
<organism evidence="5 6">
    <name type="scientific">Polarella glacialis</name>
    <name type="common">Dinoflagellate</name>
    <dbReference type="NCBI Taxonomy" id="89957"/>
    <lineage>
        <taxon>Eukaryota</taxon>
        <taxon>Sar</taxon>
        <taxon>Alveolata</taxon>
        <taxon>Dinophyceae</taxon>
        <taxon>Suessiales</taxon>
        <taxon>Suessiaceae</taxon>
        <taxon>Polarella</taxon>
    </lineage>
</organism>
<dbReference type="SUPFAM" id="SSF56300">
    <property type="entry name" value="Metallo-dependent phosphatases"/>
    <property type="match status" value="1"/>
</dbReference>
<sequence length="546" mass="58548">MGLPCRMSVSSVRRSIFISLLSQTGGGISDGGGPPVPAVASRRPFVKGVDDKAQQLVAAQMSHRSKVSRPRFVLNAGDMFYWGGIEAHCGLSTLKVTDPKEQFTKVFEQVYTGEGLAGVPWLGTLGNHDFGERSYTNGWDQIIAYTWGPGGRWVTPALYWRQRIHHADFVADFFFVDTNFNDVNKLCSSARLQTNGQNLHAHSYKADNIQDANCGVAGPTSLSECVSWFHDLWSAQLAWLEDELYASTAKANWQVVVTHYPPEQGWQLATWRRLSAMYGIDLFVTGHRHQQEVHPAGTGPLGDTAHVVSGGGGGITSEKVPSVSGHDDQYGFMDISLSRQQLKIKAISHGGVIRSVTMVKPRKATHGPNGITSTRTPRSTTKTNGITSTRTPTPTTKTSSTTSVTRTSTSTTSFTSTSTSTTSVTSTRTSTTSATFTSTSTSTSTTSFTSTRTSTTSATFTSTSTSTSTTSFTSTTTSTTSATFTSTSTSTSTTSFTSTTKTSSTTTSITTTSITTTTTSISDAFARRGAASALVMLCLLRPWLFS</sequence>
<protein>
    <recommendedName>
        <fullName evidence="4">Calcineurin-like phosphoesterase domain-containing protein</fullName>
    </recommendedName>
</protein>
<evidence type="ECO:0000259" key="4">
    <source>
        <dbReference type="Pfam" id="PF00149"/>
    </source>
</evidence>
<evidence type="ECO:0000256" key="3">
    <source>
        <dbReference type="SAM" id="MobiDB-lite"/>
    </source>
</evidence>
<keyword evidence="1" id="KW-0732">Signal</keyword>
<dbReference type="PANTHER" id="PTHR10161">
    <property type="entry name" value="TARTRATE-RESISTANT ACID PHOSPHATASE TYPE 5"/>
    <property type="match status" value="1"/>
</dbReference>
<dbReference type="Proteomes" id="UP000626109">
    <property type="component" value="Unassembled WGS sequence"/>
</dbReference>
<evidence type="ECO:0000256" key="1">
    <source>
        <dbReference type="ARBA" id="ARBA00022729"/>
    </source>
</evidence>